<organism evidence="2 3">
    <name type="scientific">Oidiodendron maius (strain Zn)</name>
    <dbReference type="NCBI Taxonomy" id="913774"/>
    <lineage>
        <taxon>Eukaryota</taxon>
        <taxon>Fungi</taxon>
        <taxon>Dikarya</taxon>
        <taxon>Ascomycota</taxon>
        <taxon>Pezizomycotina</taxon>
        <taxon>Leotiomycetes</taxon>
        <taxon>Leotiomycetes incertae sedis</taxon>
        <taxon>Myxotrichaceae</taxon>
        <taxon>Oidiodendron</taxon>
    </lineage>
</organism>
<dbReference type="AlphaFoldDB" id="A0A0C3HBY8"/>
<evidence type="ECO:0000256" key="1">
    <source>
        <dbReference type="ARBA" id="ARBA00006547"/>
    </source>
</evidence>
<protein>
    <submittedName>
        <fullName evidence="2">Uncharacterized protein</fullName>
    </submittedName>
</protein>
<dbReference type="Pfam" id="PF00797">
    <property type="entry name" value="Acetyltransf_2"/>
    <property type="match status" value="1"/>
</dbReference>
<dbReference type="OrthoDB" id="10260017at2759"/>
<dbReference type="EMBL" id="KN832878">
    <property type="protein sequence ID" value="KIM99886.1"/>
    <property type="molecule type" value="Genomic_DNA"/>
</dbReference>
<dbReference type="Gene3D" id="3.30.2140.20">
    <property type="match status" value="1"/>
</dbReference>
<comment type="similarity">
    <text evidence="1">Belongs to the arylamine N-acetyltransferase family.</text>
</comment>
<evidence type="ECO:0000313" key="2">
    <source>
        <dbReference type="EMBL" id="KIM99886.1"/>
    </source>
</evidence>
<gene>
    <name evidence="2" type="ORF">OIDMADRAFT_104699</name>
</gene>
<sequence>MDIFRDPAPEKSAYSFQQVAAWLRRISLPRLYAHYIDAPHTIPKTAESLRTLFRCQITTFPYENLAVHYSRSHQVNIKPDVLYTKIMDHPHNGRGGYCMELSIFFHHMLRGLGFHVYMTGVRNRTRTDGVPQGEYQGWTHINNIVHLPCGSKFSVDVAFGGDGPTSPLPMDEAGSVIQNLGAQEVRLIHSNIPQQRLREPKLWVYQYRNSAKEEWNSFYSFAEIEFFQQDFEVQNWWTSAKTLHRWTVLVVRFLRKGEPIKLCQDKDWKRDEEHDVNVVGKVMLVNNLIKVNTGGKTQVVHQFKSEEDRLQALWEYFGINLTQEEIQSIDGWNMALEVGDDK</sequence>
<name>A0A0C3HBY8_OIDMZ</name>
<dbReference type="InterPro" id="IPR038765">
    <property type="entry name" value="Papain-like_cys_pep_sf"/>
</dbReference>
<dbReference type="Proteomes" id="UP000054321">
    <property type="component" value="Unassembled WGS sequence"/>
</dbReference>
<dbReference type="SUPFAM" id="SSF54001">
    <property type="entry name" value="Cysteine proteinases"/>
    <property type="match status" value="1"/>
</dbReference>
<accession>A0A0C3HBY8</accession>
<dbReference type="GO" id="GO:0016407">
    <property type="term" value="F:acetyltransferase activity"/>
    <property type="evidence" value="ECO:0007669"/>
    <property type="project" value="InterPro"/>
</dbReference>
<dbReference type="PANTHER" id="PTHR11786">
    <property type="entry name" value="N-HYDROXYARYLAMINE O-ACETYLTRANSFERASE"/>
    <property type="match status" value="1"/>
</dbReference>
<dbReference type="InParanoid" id="A0A0C3HBY8"/>
<dbReference type="HOGENOM" id="CLU_049918_2_0_1"/>
<reference evidence="2 3" key="1">
    <citation type="submission" date="2014-04" db="EMBL/GenBank/DDBJ databases">
        <authorList>
            <consortium name="DOE Joint Genome Institute"/>
            <person name="Kuo A."/>
            <person name="Martino E."/>
            <person name="Perotto S."/>
            <person name="Kohler A."/>
            <person name="Nagy L.G."/>
            <person name="Floudas D."/>
            <person name="Copeland A."/>
            <person name="Barry K.W."/>
            <person name="Cichocki N."/>
            <person name="Veneault-Fourrey C."/>
            <person name="LaButti K."/>
            <person name="Lindquist E.A."/>
            <person name="Lipzen A."/>
            <person name="Lundell T."/>
            <person name="Morin E."/>
            <person name="Murat C."/>
            <person name="Sun H."/>
            <person name="Tunlid A."/>
            <person name="Henrissat B."/>
            <person name="Grigoriev I.V."/>
            <person name="Hibbett D.S."/>
            <person name="Martin F."/>
            <person name="Nordberg H.P."/>
            <person name="Cantor M.N."/>
            <person name="Hua S.X."/>
        </authorList>
    </citation>
    <scope>NUCLEOTIDE SEQUENCE [LARGE SCALE GENOMIC DNA]</scope>
    <source>
        <strain evidence="2 3">Zn</strain>
    </source>
</reference>
<evidence type="ECO:0000313" key="3">
    <source>
        <dbReference type="Proteomes" id="UP000054321"/>
    </source>
</evidence>
<dbReference type="InterPro" id="IPR053710">
    <property type="entry name" value="Arylamine_NAT_domain_sf"/>
</dbReference>
<dbReference type="InterPro" id="IPR001447">
    <property type="entry name" value="Arylamine_N-AcTrfase"/>
</dbReference>
<proteinExistence type="inferred from homology"/>
<dbReference type="PANTHER" id="PTHR11786:SF0">
    <property type="entry name" value="ARYLAMINE N-ACETYLTRANSFERASE 4-RELATED"/>
    <property type="match status" value="1"/>
</dbReference>
<dbReference type="STRING" id="913774.A0A0C3HBY8"/>
<keyword evidence="3" id="KW-1185">Reference proteome</keyword>
<reference evidence="3" key="2">
    <citation type="submission" date="2015-01" db="EMBL/GenBank/DDBJ databases">
        <title>Evolutionary Origins and Diversification of the Mycorrhizal Mutualists.</title>
        <authorList>
            <consortium name="DOE Joint Genome Institute"/>
            <consortium name="Mycorrhizal Genomics Consortium"/>
            <person name="Kohler A."/>
            <person name="Kuo A."/>
            <person name="Nagy L.G."/>
            <person name="Floudas D."/>
            <person name="Copeland A."/>
            <person name="Barry K.W."/>
            <person name="Cichocki N."/>
            <person name="Veneault-Fourrey C."/>
            <person name="LaButti K."/>
            <person name="Lindquist E.A."/>
            <person name="Lipzen A."/>
            <person name="Lundell T."/>
            <person name="Morin E."/>
            <person name="Murat C."/>
            <person name="Riley R."/>
            <person name="Ohm R."/>
            <person name="Sun H."/>
            <person name="Tunlid A."/>
            <person name="Henrissat B."/>
            <person name="Grigoriev I.V."/>
            <person name="Hibbett D.S."/>
            <person name="Martin F."/>
        </authorList>
    </citation>
    <scope>NUCLEOTIDE SEQUENCE [LARGE SCALE GENOMIC DNA]</scope>
    <source>
        <strain evidence="3">Zn</strain>
    </source>
</reference>